<protein>
    <submittedName>
        <fullName evidence="1">CRISPR-associated protein</fullName>
    </submittedName>
</protein>
<proteinExistence type="predicted"/>
<dbReference type="Pfam" id="PF09700">
    <property type="entry name" value="Cas_Cmr3"/>
    <property type="match status" value="1"/>
</dbReference>
<keyword evidence="2" id="KW-1185">Reference proteome</keyword>
<dbReference type="InterPro" id="IPR019117">
    <property type="entry name" value="CRISPR-assoc_protein_Cmr3"/>
</dbReference>
<dbReference type="Proteomes" id="UP001056708">
    <property type="component" value="Chromosome"/>
</dbReference>
<dbReference type="EMBL" id="CP098611">
    <property type="protein sequence ID" value="USR91705.1"/>
    <property type="molecule type" value="Genomic_DNA"/>
</dbReference>
<accession>A0ABY5AS59</accession>
<dbReference type="RefSeq" id="WP_252663735.1">
    <property type="nucleotide sequence ID" value="NZ_CP098611.1"/>
</dbReference>
<evidence type="ECO:0000313" key="2">
    <source>
        <dbReference type="Proteomes" id="UP001056708"/>
    </source>
</evidence>
<reference evidence="1" key="1">
    <citation type="submission" date="2022-06" db="EMBL/GenBank/DDBJ databases">
        <title>Genome sequence of Phormidium yuhuli AB48 isolated from an industrial photobioreactor environment.</title>
        <authorList>
            <person name="Qiu Y."/>
            <person name="Noonan A.J.C."/>
            <person name="Dofher K."/>
            <person name="Koch M."/>
            <person name="Kieft B."/>
            <person name="Lin X."/>
            <person name="Ziels R.M."/>
            <person name="Hallam S.J."/>
        </authorList>
    </citation>
    <scope>NUCLEOTIDE SEQUENCE</scope>
    <source>
        <strain evidence="1">AB48</strain>
    </source>
</reference>
<evidence type="ECO:0000313" key="1">
    <source>
        <dbReference type="EMBL" id="USR91705.1"/>
    </source>
</evidence>
<organism evidence="1 2">
    <name type="scientific">Phormidium yuhuli AB48</name>
    <dbReference type="NCBI Taxonomy" id="2940671"/>
    <lineage>
        <taxon>Bacteria</taxon>
        <taxon>Bacillati</taxon>
        <taxon>Cyanobacteriota</taxon>
        <taxon>Cyanophyceae</taxon>
        <taxon>Oscillatoriophycideae</taxon>
        <taxon>Oscillatoriales</taxon>
        <taxon>Oscillatoriaceae</taxon>
        <taxon>Phormidium</taxon>
        <taxon>Phormidium yuhuli</taxon>
    </lineage>
</organism>
<name>A0ABY5AS59_9CYAN</name>
<sequence length="342" mass="38752">MFRYLITIQPLGFLYASAGGFLSPENLVGRAQSKFPPDAYTLSGLIFSANKSQNFASQEELRENLFVAGPFWANLDDLNASQDFYVPIPSTKMIGKAEVNTWELQEDGWQQSNPNSEMKPAFKWQKLSAWNQDSQTLLQQKAVAKEPWEYLSMLHPNLKSNERSVREKDGLFLENAVRLKDHACLLYLSTVPLDKGWYRFGGENHLVEIESHELQDQHPLVSLLQQPIRCSFALLTPGVWGSNRISHRYPQHPDFPKPRWLLTAKAVPFRFRAGGRSKADGSRDTGRLGRGRYAVKAGAVYVLDDPLNQTWWESPEAWYPKEGYSLKHIGCGLSLPLDVAGL</sequence>
<gene>
    <name evidence="1" type="ORF">NEA10_02965</name>
</gene>